<dbReference type="SUPFAM" id="SSF81336">
    <property type="entry name" value="F1F0 ATP synthase subunit A"/>
    <property type="match status" value="1"/>
</dbReference>
<protein>
    <recommendedName>
        <fullName evidence="11">ATP synthase subunit a</fullName>
    </recommendedName>
    <alternativeName>
        <fullName evidence="11">ATP synthase F0 sector subunit a</fullName>
    </alternativeName>
    <alternativeName>
        <fullName evidence="11">F-ATPase subunit 6</fullName>
    </alternativeName>
</protein>
<keyword evidence="10 11" id="KW-0066">ATP synthesis</keyword>
<name>A0A1D9NY96_9FIRM</name>
<comment type="similarity">
    <text evidence="2 11">Belongs to the ATPase A chain family.</text>
</comment>
<keyword evidence="13" id="KW-1185">Reference proteome</keyword>
<keyword evidence="3 11" id="KW-0813">Transport</keyword>
<dbReference type="GO" id="GO:0042777">
    <property type="term" value="P:proton motive force-driven plasma membrane ATP synthesis"/>
    <property type="evidence" value="ECO:0007669"/>
    <property type="project" value="TreeGrafter"/>
</dbReference>
<keyword evidence="4 11" id="KW-0138">CF(0)</keyword>
<dbReference type="OrthoDB" id="9789241at2"/>
<evidence type="ECO:0000256" key="4">
    <source>
        <dbReference type="ARBA" id="ARBA00022547"/>
    </source>
</evidence>
<evidence type="ECO:0000256" key="6">
    <source>
        <dbReference type="ARBA" id="ARBA00022781"/>
    </source>
</evidence>
<dbReference type="HAMAP" id="MF_01393">
    <property type="entry name" value="ATP_synth_a_bact"/>
    <property type="match status" value="1"/>
</dbReference>
<evidence type="ECO:0000256" key="1">
    <source>
        <dbReference type="ARBA" id="ARBA00004141"/>
    </source>
</evidence>
<accession>A0A1D9NY96</accession>
<sequence length="256" mass="27538">MSSDFSVVGPKIYYTIHTGIPILGDFNITETLVVSWIVMIIITGLCIFLTRDLRLENISKRQAFAEMLVEMGNNFVRNNTGGNKFDKLIPFVSALFVTSVVSNLISLTGLRSPTADLSTEAAWAVVVFIMITATKIKTNGVGGYLKGFTTPIAVMTPFNILSELATPVSMACRHFGNILSGVVIDGLIYWALGLASAALLGLIPGAVGRFLSNIPILGVGLPAITGVYFDWFSGCMQAFIFCMLTVMYIANAAEEG</sequence>
<feature type="transmembrane region" description="Helical" evidence="11">
    <location>
        <begin position="231"/>
        <end position="250"/>
    </location>
</feature>
<evidence type="ECO:0000256" key="10">
    <source>
        <dbReference type="ARBA" id="ARBA00023310"/>
    </source>
</evidence>
<dbReference type="RefSeq" id="WP_071175005.1">
    <property type="nucleotide sequence ID" value="NZ_CP017831.1"/>
</dbReference>
<evidence type="ECO:0000256" key="9">
    <source>
        <dbReference type="ARBA" id="ARBA00023136"/>
    </source>
</evidence>
<dbReference type="Pfam" id="PF00119">
    <property type="entry name" value="ATP-synt_A"/>
    <property type="match status" value="1"/>
</dbReference>
<dbReference type="KEGG" id="bhu:bhn_I0156"/>
<evidence type="ECO:0000256" key="5">
    <source>
        <dbReference type="ARBA" id="ARBA00022692"/>
    </source>
</evidence>
<evidence type="ECO:0000313" key="13">
    <source>
        <dbReference type="Proteomes" id="UP000179284"/>
    </source>
</evidence>
<dbReference type="EMBL" id="CP017831">
    <property type="protein sequence ID" value="AOZ95192.1"/>
    <property type="molecule type" value="Genomic_DNA"/>
</dbReference>
<feature type="transmembrane region" description="Helical" evidence="11">
    <location>
        <begin position="121"/>
        <end position="138"/>
    </location>
</feature>
<evidence type="ECO:0000256" key="7">
    <source>
        <dbReference type="ARBA" id="ARBA00022989"/>
    </source>
</evidence>
<reference evidence="13" key="1">
    <citation type="submission" date="2016-10" db="EMBL/GenBank/DDBJ databases">
        <title>The complete genome sequence of the rumen bacterium Butyrivibrio hungatei MB2003.</title>
        <authorList>
            <person name="Palevich N."/>
            <person name="Kelly W.J."/>
            <person name="Leahy S.C."/>
            <person name="Altermann E."/>
            <person name="Rakonjac J."/>
            <person name="Attwood G.T."/>
        </authorList>
    </citation>
    <scope>NUCLEOTIDE SEQUENCE [LARGE SCALE GENOMIC DNA]</scope>
    <source>
        <strain evidence="13">MB2003</strain>
    </source>
</reference>
<dbReference type="PANTHER" id="PTHR42823">
    <property type="entry name" value="ATP SYNTHASE SUBUNIT A, CHLOROPLASTIC"/>
    <property type="match status" value="1"/>
</dbReference>
<evidence type="ECO:0000256" key="3">
    <source>
        <dbReference type="ARBA" id="ARBA00022448"/>
    </source>
</evidence>
<dbReference type="AlphaFoldDB" id="A0A1D9NY96"/>
<dbReference type="GO" id="GO:0005886">
    <property type="term" value="C:plasma membrane"/>
    <property type="evidence" value="ECO:0007669"/>
    <property type="project" value="UniProtKB-SubCell"/>
</dbReference>
<evidence type="ECO:0000256" key="11">
    <source>
        <dbReference type="HAMAP-Rule" id="MF_01393"/>
    </source>
</evidence>
<dbReference type="Gene3D" id="1.20.120.220">
    <property type="entry name" value="ATP synthase, F0 complex, subunit A"/>
    <property type="match status" value="1"/>
</dbReference>
<organism evidence="12 13">
    <name type="scientific">Butyrivibrio hungatei</name>
    <dbReference type="NCBI Taxonomy" id="185008"/>
    <lineage>
        <taxon>Bacteria</taxon>
        <taxon>Bacillati</taxon>
        <taxon>Bacillota</taxon>
        <taxon>Clostridia</taxon>
        <taxon>Lachnospirales</taxon>
        <taxon>Lachnospiraceae</taxon>
        <taxon>Butyrivibrio</taxon>
    </lineage>
</organism>
<keyword evidence="11" id="KW-1003">Cell membrane</keyword>
<dbReference type="GO" id="GO:0045259">
    <property type="term" value="C:proton-transporting ATP synthase complex"/>
    <property type="evidence" value="ECO:0007669"/>
    <property type="project" value="UniProtKB-KW"/>
</dbReference>
<keyword evidence="8 11" id="KW-0406">Ion transport</keyword>
<dbReference type="Proteomes" id="UP000179284">
    <property type="component" value="Chromosome I"/>
</dbReference>
<comment type="subcellular location">
    <subcellularLocation>
        <location evidence="11">Cell membrane</location>
        <topology evidence="11">Multi-pass membrane protein</topology>
    </subcellularLocation>
    <subcellularLocation>
        <location evidence="1">Membrane</location>
        <topology evidence="1">Multi-pass membrane protein</topology>
    </subcellularLocation>
</comment>
<feature type="transmembrane region" description="Helical" evidence="11">
    <location>
        <begin position="33"/>
        <end position="51"/>
    </location>
</feature>
<evidence type="ECO:0000256" key="2">
    <source>
        <dbReference type="ARBA" id="ARBA00006810"/>
    </source>
</evidence>
<evidence type="ECO:0000313" key="12">
    <source>
        <dbReference type="EMBL" id="AOZ95192.1"/>
    </source>
</evidence>
<feature type="transmembrane region" description="Helical" evidence="11">
    <location>
        <begin position="88"/>
        <end position="109"/>
    </location>
</feature>
<gene>
    <name evidence="11" type="primary">atpB</name>
    <name evidence="12" type="ORF">bhn_I0156</name>
</gene>
<proteinExistence type="inferred from homology"/>
<keyword evidence="6 11" id="KW-0375">Hydrogen ion transport</keyword>
<dbReference type="InterPro" id="IPR035908">
    <property type="entry name" value="F0_ATP_A_sf"/>
</dbReference>
<dbReference type="PANTHER" id="PTHR42823:SF3">
    <property type="entry name" value="ATP SYNTHASE SUBUNIT A, CHLOROPLASTIC"/>
    <property type="match status" value="1"/>
</dbReference>
<dbReference type="CDD" id="cd00310">
    <property type="entry name" value="ATP-synt_Fo_a_6"/>
    <property type="match status" value="1"/>
</dbReference>
<keyword evidence="7 11" id="KW-1133">Transmembrane helix</keyword>
<keyword evidence="9 11" id="KW-0472">Membrane</keyword>
<comment type="function">
    <text evidence="11">Key component of the proton channel; it plays a direct role in the translocation of protons across the membrane.</text>
</comment>
<dbReference type="InterPro" id="IPR000568">
    <property type="entry name" value="ATP_synth_F0_asu"/>
</dbReference>
<evidence type="ECO:0000256" key="8">
    <source>
        <dbReference type="ARBA" id="ARBA00023065"/>
    </source>
</evidence>
<dbReference type="GO" id="GO:0046933">
    <property type="term" value="F:proton-transporting ATP synthase activity, rotational mechanism"/>
    <property type="evidence" value="ECO:0007669"/>
    <property type="project" value="UniProtKB-UniRule"/>
</dbReference>
<feature type="transmembrane region" description="Helical" evidence="11">
    <location>
        <begin position="187"/>
        <end position="211"/>
    </location>
</feature>
<dbReference type="InterPro" id="IPR045082">
    <property type="entry name" value="ATP_syn_F0_a_bact/chloroplast"/>
</dbReference>
<keyword evidence="5 11" id="KW-0812">Transmembrane</keyword>